<reference evidence="2 3" key="1">
    <citation type="submission" date="2018-10" db="EMBL/GenBank/DDBJ databases">
        <title>Fifty Aureobasidium pullulans genomes reveal a recombining polyextremotolerant generalist.</title>
        <authorList>
            <person name="Gostincar C."/>
            <person name="Turk M."/>
            <person name="Zajc J."/>
            <person name="Gunde-Cimerman N."/>
        </authorList>
    </citation>
    <scope>NUCLEOTIDE SEQUENCE [LARGE SCALE GENOMIC DNA]</scope>
    <source>
        <strain evidence="2 3">EXF-11013</strain>
    </source>
</reference>
<evidence type="ECO:0000256" key="1">
    <source>
        <dbReference type="SAM" id="SignalP"/>
    </source>
</evidence>
<protein>
    <submittedName>
        <fullName evidence="2">Uncharacterized protein</fullName>
    </submittedName>
</protein>
<dbReference type="EMBL" id="QZAL01000312">
    <property type="protein sequence ID" value="THW31279.1"/>
    <property type="molecule type" value="Genomic_DNA"/>
</dbReference>
<organism evidence="2 3">
    <name type="scientific">Aureobasidium pullulans</name>
    <name type="common">Black yeast</name>
    <name type="synonym">Pullularia pullulans</name>
    <dbReference type="NCBI Taxonomy" id="5580"/>
    <lineage>
        <taxon>Eukaryota</taxon>
        <taxon>Fungi</taxon>
        <taxon>Dikarya</taxon>
        <taxon>Ascomycota</taxon>
        <taxon>Pezizomycotina</taxon>
        <taxon>Dothideomycetes</taxon>
        <taxon>Dothideomycetidae</taxon>
        <taxon>Dothideales</taxon>
        <taxon>Saccotheciaceae</taxon>
        <taxon>Aureobasidium</taxon>
    </lineage>
</organism>
<sequence>MLRLSPFPSLSSLFQLILLPFFKMDLESKLIQEPCEARIRHTNINWLRKCDFSAKEAKYLGVTRIDTSIFFAKVLYEIQFPPELKGQTRYLKGPRVFEPRVFPEFLVTVDKYKDYRGCALDTKAQLIIAVRVDDVETGQFTDPTGHLSSFKYILSKFGDYNDFRRVIMFWSYHIYDWKRDLYGRHAVLDCRQFGHCLSKGPDCSRPTNNIRIQAYIKHILGAELDWAEFLWHYHGVTATSKGSIQFACWKGFAYMEAQHDVAEAMAAGAEEALADRRHYACRALLHQILGEKKKNYHILIEGLYPHPGWYIYGSRIPFERKWAGKRPDPPARPRGEPVISGIRVYDKLELENKRDTE</sequence>
<keyword evidence="1" id="KW-0732">Signal</keyword>
<gene>
    <name evidence="2" type="ORF">D6D22_10248</name>
</gene>
<evidence type="ECO:0000313" key="2">
    <source>
        <dbReference type="EMBL" id="THW31279.1"/>
    </source>
</evidence>
<feature type="chain" id="PRO_5020306081" evidence="1">
    <location>
        <begin position="29"/>
        <end position="357"/>
    </location>
</feature>
<dbReference type="AlphaFoldDB" id="A0A4S8WXB8"/>
<proteinExistence type="predicted"/>
<dbReference type="Proteomes" id="UP000310687">
    <property type="component" value="Unassembled WGS sequence"/>
</dbReference>
<evidence type="ECO:0000313" key="3">
    <source>
        <dbReference type="Proteomes" id="UP000310687"/>
    </source>
</evidence>
<accession>A0A4S8WXB8</accession>
<feature type="signal peptide" evidence="1">
    <location>
        <begin position="1"/>
        <end position="28"/>
    </location>
</feature>
<comment type="caution">
    <text evidence="2">The sequence shown here is derived from an EMBL/GenBank/DDBJ whole genome shotgun (WGS) entry which is preliminary data.</text>
</comment>
<name>A0A4S8WXB8_AURPU</name>